<reference evidence="5 9" key="1">
    <citation type="journal article" date="2011" name="Proc. Natl. Acad. Sci. U.S.A.">
        <title>Mimivirus shows dramatic genome reduction after intraamoebal culture.</title>
        <authorList>
            <person name="Boyer M."/>
            <person name="Azza S."/>
            <person name="Barrassi L."/>
            <person name="Klose T."/>
            <person name="Campocasso A."/>
            <person name="Pagnier I."/>
            <person name="Fournous G."/>
            <person name="Borg A."/>
            <person name="Robert C."/>
            <person name="Zhang X."/>
            <person name="Desnues C."/>
            <person name="Henrissat B."/>
            <person name="Rossmann M.G."/>
            <person name="La Scola B."/>
            <person name="Raoult D."/>
        </authorList>
    </citation>
    <scope>NUCLEOTIDE SEQUENCE [LARGE SCALE GENOMIC DNA]</scope>
    <source>
        <strain evidence="5">M4</strain>
    </source>
</reference>
<dbReference type="EMBL" id="HQ336222">
    <property type="protein sequence ID" value="ADO18187.1"/>
    <property type="molecule type" value="Genomic_DNA"/>
</dbReference>
<evidence type="ECO:0000256" key="1">
    <source>
        <dbReference type="ARBA" id="ARBA00004328"/>
    </source>
</evidence>
<evidence type="ECO:0000313" key="8">
    <source>
        <dbReference type="Proteomes" id="UP000201519"/>
    </source>
</evidence>
<dbReference type="Proteomes" id="UP000274448">
    <property type="component" value="Segment"/>
</dbReference>
<comment type="subcellular location">
    <subcellularLocation>
        <location evidence="1">Virion</location>
    </subcellularLocation>
</comment>
<dbReference type="InterPro" id="IPR004972">
    <property type="entry name" value="P4B"/>
</dbReference>
<evidence type="ECO:0000313" key="11">
    <source>
        <dbReference type="Proteomes" id="UP000274448"/>
    </source>
</evidence>
<keyword evidence="8" id="KW-1185">Reference proteome</keyword>
<dbReference type="GeneID" id="9925031"/>
<keyword evidence="2" id="KW-0946">Virion</keyword>
<reference evidence="10 11" key="3">
    <citation type="submission" date="2014-10" db="EMBL/GenBank/DDBJ databases">
        <title>Pan-genome analysis of Brazilian lineage A amoebal mimiviruses.</title>
        <authorList>
            <person name="Assis F.L."/>
            <person name="Abrahao J.S."/>
            <person name="Kroon E.G."/>
            <person name="Dornas F.P."/>
            <person name="Andrade K.R."/>
            <person name="Borato P.V.M."/>
            <person name="Pilotto M.R."/>
            <person name="Benamar S."/>
            <person name="LaScola B."/>
            <person name="Colson P."/>
        </authorList>
    </citation>
    <scope>NUCLEOTIDE SEQUENCE [LARGE SCALE GENOMIC DNA]</scope>
    <source>
        <strain evidence="7 11">Amazonia</strain>
        <strain evidence="6 10">Oyster</strain>
    </source>
</reference>
<dbReference type="OrthoDB" id="2542at10239"/>
<dbReference type="GO" id="GO:0044423">
    <property type="term" value="C:virion component"/>
    <property type="evidence" value="ECO:0007669"/>
    <property type="project" value="UniProtKB-KW"/>
</dbReference>
<evidence type="ECO:0000313" key="10">
    <source>
        <dbReference type="Proteomes" id="UP000241474"/>
    </source>
</evidence>
<protein>
    <submittedName>
        <fullName evidence="5">Major core protein</fullName>
    </submittedName>
    <submittedName>
        <fullName evidence="4">Putative core protein</fullName>
    </submittedName>
</protein>
<evidence type="ECO:0000256" key="3">
    <source>
        <dbReference type="SAM" id="MobiDB-lite"/>
    </source>
</evidence>
<evidence type="ECO:0000256" key="2">
    <source>
        <dbReference type="ARBA" id="ARBA00022844"/>
    </source>
</evidence>
<dbReference type="RefSeq" id="YP_003986914.1">
    <property type="nucleotide sequence ID" value="NC_014649.1"/>
</dbReference>
<dbReference type="Proteomes" id="UP000201519">
    <property type="component" value="Segment"/>
</dbReference>
<feature type="region of interest" description="Disordered" evidence="3">
    <location>
        <begin position="1"/>
        <end position="26"/>
    </location>
</feature>
<organism evidence="4 8">
    <name type="scientific">Acanthamoeba polyphaga mimivirus</name>
    <name type="common">APMV</name>
    <dbReference type="NCBI Taxonomy" id="212035"/>
    <lineage>
        <taxon>Viruses</taxon>
        <taxon>Varidnaviria</taxon>
        <taxon>Bamfordvirae</taxon>
        <taxon>Nucleocytoviricota</taxon>
        <taxon>Megaviricetes</taxon>
        <taxon>Imitervirales</taxon>
        <taxon>Mimiviridae</taxon>
        <taxon>Megamimivirinae</taxon>
        <taxon>Mimivirus</taxon>
        <taxon>Mimivirus bradfordmassiliense</taxon>
    </lineage>
</organism>
<evidence type="ECO:0000313" key="9">
    <source>
        <dbReference type="Proteomes" id="UP000240552"/>
    </source>
</evidence>
<accession>A0A0G2Y3W1</accession>
<sequence>MADNKGRRDTFDVSGDTNTNATSNKRSIEDKIEADLDKIMKKGSFTPADALELYNKYGDENEYLVDKILKMNSKKNLKIRKQARLLAEKIYQRYNNGTKPLHEILEKMLKYKKENKWSDKEYDEFRKELTNLLTGNRALEIDYNQNLTSYKSRINRALGGIKNEEVIRQADSGLRIKDSEKGVLQDILNMYDRTANLHRTVFMHSLMYEDCSLVAITGEFDRKRHLATNYIDPILACMFIPKIDIFEIHMLYANFGSIIKARSERKQITNEPDLLLYYDITSDPNDVVCEINSPIADLRNRYRVQIALWGIVMKLRNGNYYDSEAMDDFSKTLDACRNNLYDNADLAYNNDEGAIMRRLLSVFSLRPTIIVTKPVYSIASFAMGQLMPQLIMGANGVPSPFGQSMNPFNNQPIYTITSIPMITLQIPPITDNAEPIDLRSATTQTLWVNENKTIIPKEQSIIYSKEVLIFYINRRIQRIQLKTFSNPLSFSQLPLTMSSFERLNGYPVHVPDRLVLDRGDEVYNLRSVVSVTETKIGGLSTSLVEGLPSNSILGQNSQSTGIITGRTGLITKPRNFETGVFEPEYYLYDPFGASLPVRHPDQSGYFTNKPISHIPPLYSPSVDLTGGIENPSFFDRASRTGTIFIYAKPQGYNPNQPLSLF</sequence>
<reference evidence="4 8" key="2">
    <citation type="journal article" date="2011" name="Virol. J.">
        <title>Breaking the 1000-gene barrier for Mimivirus using ultra-deep genome and transcriptome sequencing.</title>
        <authorList>
            <person name="Legendre M."/>
            <person name="Santini S."/>
            <person name="Rico A."/>
            <person name="Abergel C."/>
            <person name="Claverie J.M."/>
        </authorList>
    </citation>
    <scope>NUCLEOTIDE SEQUENCE [LARGE SCALE GENOMIC DNA]</scope>
</reference>
<accession>E3VXS2</accession>
<feature type="compositionally biased region" description="Basic and acidic residues" evidence="3">
    <location>
        <begin position="1"/>
        <end position="11"/>
    </location>
</feature>
<evidence type="ECO:0000313" key="4">
    <source>
        <dbReference type="EMBL" id="ADO18187.1"/>
    </source>
</evidence>
<dbReference type="EMBL" id="KM982403">
    <property type="protein sequence ID" value="AKI81075.1"/>
    <property type="molecule type" value="Genomic_DNA"/>
</dbReference>
<evidence type="ECO:0000313" key="6">
    <source>
        <dbReference type="EMBL" id="AKI79179.1"/>
    </source>
</evidence>
<organismHost>
    <name type="scientific">Acanthamoeba polyphaga</name>
    <name type="common">Amoeba</name>
    <dbReference type="NCBI Taxonomy" id="5757"/>
</organismHost>
<evidence type="ECO:0000313" key="7">
    <source>
        <dbReference type="EMBL" id="AKI81075.1"/>
    </source>
</evidence>
<name>A0A0G2Y3W1_MIMIV</name>
<proteinExistence type="predicted"/>
<dbReference type="Proteomes" id="UP000240552">
    <property type="component" value="Segment"/>
</dbReference>
<dbReference type="Pfam" id="PF03292">
    <property type="entry name" value="Pox_P4B"/>
    <property type="match status" value="1"/>
</dbReference>
<dbReference type="KEGG" id="vg:9925031"/>
<gene>
    <name evidence="4" type="primary">L410</name>
    <name evidence="5" type="ORF">MIMI_L410</name>
</gene>
<dbReference type="EMBL" id="KM982401">
    <property type="protein sequence ID" value="AKI79179.1"/>
    <property type="molecule type" value="Genomic_DNA"/>
</dbReference>
<feature type="compositionally biased region" description="Polar residues" evidence="3">
    <location>
        <begin position="15"/>
        <end position="25"/>
    </location>
</feature>
<dbReference type="EMBL" id="JN036606">
    <property type="protein sequence ID" value="AEJ34648.1"/>
    <property type="molecule type" value="Genomic_DNA"/>
</dbReference>
<evidence type="ECO:0000313" key="5">
    <source>
        <dbReference type="EMBL" id="AEJ34648.1"/>
    </source>
</evidence>
<dbReference type="Proteomes" id="UP000241474">
    <property type="component" value="Segment"/>
</dbReference>